<keyword evidence="2" id="KW-1185">Reference proteome</keyword>
<dbReference type="EMBL" id="JAFLQZ010000003">
    <property type="protein sequence ID" value="MBO0357315.1"/>
    <property type="molecule type" value="Genomic_DNA"/>
</dbReference>
<dbReference type="RefSeq" id="WP_206982084.1">
    <property type="nucleotide sequence ID" value="NZ_JAFLQZ010000003.1"/>
</dbReference>
<sequence>MPYIYRTLVFSTVLLGCWSCRKDEEAKPDSEVRQWVFTAGREITDKQVKKRFIERAGVPFTVLPSTQVSPESVRFIKPDTVLFGASTIPFAVVKSGRQYLCYSPLVVRISDPNDIIHSLLKHTSPLVPIPTATGFSYLTKEVRVGYVEGDNLRISRLHYRLKRTGSSGSFSERSGLLFNEFNQASSARIGTGDTLAVQESSMLVPIQ</sequence>
<accession>A0A939ETP0</accession>
<dbReference type="PROSITE" id="PS51257">
    <property type="entry name" value="PROKAR_LIPOPROTEIN"/>
    <property type="match status" value="1"/>
</dbReference>
<evidence type="ECO:0000313" key="2">
    <source>
        <dbReference type="Proteomes" id="UP000664144"/>
    </source>
</evidence>
<protein>
    <submittedName>
        <fullName evidence="1">Uncharacterized protein</fullName>
    </submittedName>
</protein>
<comment type="caution">
    <text evidence="1">The sequence shown here is derived from an EMBL/GenBank/DDBJ whole genome shotgun (WGS) entry which is preliminary data.</text>
</comment>
<organism evidence="1 2">
    <name type="scientific">Hymenobacter telluris</name>
    <dbReference type="NCBI Taxonomy" id="2816474"/>
    <lineage>
        <taxon>Bacteria</taxon>
        <taxon>Pseudomonadati</taxon>
        <taxon>Bacteroidota</taxon>
        <taxon>Cytophagia</taxon>
        <taxon>Cytophagales</taxon>
        <taxon>Hymenobacteraceae</taxon>
        <taxon>Hymenobacter</taxon>
    </lineage>
</organism>
<gene>
    <name evidence="1" type="ORF">J0X19_05110</name>
</gene>
<name>A0A939ETP0_9BACT</name>
<proteinExistence type="predicted"/>
<dbReference type="AlphaFoldDB" id="A0A939ETP0"/>
<dbReference type="Proteomes" id="UP000664144">
    <property type="component" value="Unassembled WGS sequence"/>
</dbReference>
<evidence type="ECO:0000313" key="1">
    <source>
        <dbReference type="EMBL" id="MBO0357315.1"/>
    </source>
</evidence>
<reference evidence="1" key="1">
    <citation type="submission" date="2021-03" db="EMBL/GenBank/DDBJ databases">
        <authorList>
            <person name="Kim M.K."/>
        </authorList>
    </citation>
    <scope>NUCLEOTIDE SEQUENCE</scope>
    <source>
        <strain evidence="1">BT186</strain>
    </source>
</reference>